<sequence>MLLISTSTLKWYWLHKIFKLVSDSWYDGLNLDVVAWDYDSEDAQYIKELSDEFKIPVISVTAYERKMDHKAVDELIKMSEILWAKIINFYPPYRADKETSWFSEYLPKVKAKKPDLNFCIVNVEPKTFLFFIPEYKDATLETIKKITQETTLSISNVDPTTWVDLLKTFTLLGKTIKNVFLSDKSWAKQDISLGKWDMPIESLLIKLKENWYKWLFTLKLSPKEVWIGKDENVLKKLEEQKKYFEKYYN</sequence>
<name>K2FWM0_9BACT</name>
<reference evidence="1" key="1">
    <citation type="journal article" date="2012" name="Science">
        <title>Fermentation, hydrogen, and sulfur metabolism in multiple uncultivated bacterial phyla.</title>
        <authorList>
            <person name="Wrighton K.C."/>
            <person name="Thomas B.C."/>
            <person name="Sharon I."/>
            <person name="Miller C.S."/>
            <person name="Castelle C.J."/>
            <person name="VerBerkmoes N.C."/>
            <person name="Wilkins M.J."/>
            <person name="Hettich R.L."/>
            <person name="Lipton M.S."/>
            <person name="Williams K.H."/>
            <person name="Long P.E."/>
            <person name="Banfield J.F."/>
        </authorList>
    </citation>
    <scope>NUCLEOTIDE SEQUENCE [LARGE SCALE GENOMIC DNA]</scope>
</reference>
<dbReference type="EMBL" id="AMFJ01000489">
    <property type="protein sequence ID" value="EKE27388.1"/>
    <property type="molecule type" value="Genomic_DNA"/>
</dbReference>
<comment type="caution">
    <text evidence="1">The sequence shown here is derived from an EMBL/GenBank/DDBJ whole genome shotgun (WGS) entry which is preliminary data.</text>
</comment>
<proteinExistence type="predicted"/>
<gene>
    <name evidence="1" type="ORF">ACD_3C00215G0006</name>
</gene>
<organism evidence="1">
    <name type="scientific">uncultured bacterium</name>
    <name type="common">gcode 4</name>
    <dbReference type="NCBI Taxonomy" id="1234023"/>
    <lineage>
        <taxon>Bacteria</taxon>
        <taxon>environmental samples</taxon>
    </lineage>
</organism>
<protein>
    <submittedName>
        <fullName evidence="1">Uncharacterized protein</fullName>
    </submittedName>
</protein>
<dbReference type="AlphaFoldDB" id="K2FWM0"/>
<dbReference type="InterPro" id="IPR036237">
    <property type="entry name" value="Xyl_isomerase-like_sf"/>
</dbReference>
<dbReference type="Gene3D" id="3.20.20.150">
    <property type="entry name" value="Divalent-metal-dependent TIM barrel enzymes"/>
    <property type="match status" value="1"/>
</dbReference>
<accession>K2FWM0</accession>
<dbReference type="SUPFAM" id="SSF51658">
    <property type="entry name" value="Xylose isomerase-like"/>
    <property type="match status" value="1"/>
</dbReference>
<evidence type="ECO:0000313" key="1">
    <source>
        <dbReference type="EMBL" id="EKE27388.1"/>
    </source>
</evidence>